<evidence type="ECO:0000313" key="2">
    <source>
        <dbReference type="EMBL" id="MFD1000051.1"/>
    </source>
</evidence>
<feature type="domain" description="YdhG-like" evidence="1">
    <location>
        <begin position="24"/>
        <end position="117"/>
    </location>
</feature>
<name>A0ABW3K4E2_9BACT</name>
<dbReference type="Pfam" id="PF08818">
    <property type="entry name" value="DUF1801"/>
    <property type="match status" value="1"/>
</dbReference>
<dbReference type="Proteomes" id="UP001597112">
    <property type="component" value="Unassembled WGS sequence"/>
</dbReference>
<comment type="caution">
    <text evidence="2">The sequence shown here is derived from an EMBL/GenBank/DDBJ whole genome shotgun (WGS) entry which is preliminary data.</text>
</comment>
<protein>
    <submittedName>
        <fullName evidence="2">Iron chaperone</fullName>
    </submittedName>
</protein>
<dbReference type="RefSeq" id="WP_377579321.1">
    <property type="nucleotide sequence ID" value="NZ_JBHTKA010000003.1"/>
</dbReference>
<dbReference type="InterPro" id="IPR014922">
    <property type="entry name" value="YdhG-like"/>
</dbReference>
<gene>
    <name evidence="2" type="ORF">ACFQ21_12080</name>
</gene>
<dbReference type="SUPFAM" id="SSF159888">
    <property type="entry name" value="YdhG-like"/>
    <property type="match status" value="1"/>
</dbReference>
<keyword evidence="3" id="KW-1185">Reference proteome</keyword>
<evidence type="ECO:0000259" key="1">
    <source>
        <dbReference type="Pfam" id="PF08818"/>
    </source>
</evidence>
<sequence length="124" mass="13887">MKKDTSIATPKTVDEYLMALPEDQQQALEKIREAIKAAAPNAEEVISYQIPTYKQNGPLVHFAAFKNHLSLVVVSKSIAETFAKELAPFKSSGRTIHFTPEKPIPTPLVKKIVKERVKENKSKE</sequence>
<dbReference type="Gene3D" id="3.90.1150.200">
    <property type="match status" value="1"/>
</dbReference>
<reference evidence="3" key="1">
    <citation type="journal article" date="2019" name="Int. J. Syst. Evol. Microbiol.">
        <title>The Global Catalogue of Microorganisms (GCM) 10K type strain sequencing project: providing services to taxonomists for standard genome sequencing and annotation.</title>
        <authorList>
            <consortium name="The Broad Institute Genomics Platform"/>
            <consortium name="The Broad Institute Genome Sequencing Center for Infectious Disease"/>
            <person name="Wu L."/>
            <person name="Ma J."/>
        </authorList>
    </citation>
    <scope>NUCLEOTIDE SEQUENCE [LARGE SCALE GENOMIC DNA]</scope>
    <source>
        <strain evidence="3">CCUG 58938</strain>
    </source>
</reference>
<dbReference type="EMBL" id="JBHTKA010000003">
    <property type="protein sequence ID" value="MFD1000051.1"/>
    <property type="molecule type" value="Genomic_DNA"/>
</dbReference>
<proteinExistence type="predicted"/>
<organism evidence="2 3">
    <name type="scientific">Ohtaekwangia kribbensis</name>
    <dbReference type="NCBI Taxonomy" id="688913"/>
    <lineage>
        <taxon>Bacteria</taxon>
        <taxon>Pseudomonadati</taxon>
        <taxon>Bacteroidota</taxon>
        <taxon>Cytophagia</taxon>
        <taxon>Cytophagales</taxon>
        <taxon>Fulvivirgaceae</taxon>
        <taxon>Ohtaekwangia</taxon>
    </lineage>
</organism>
<evidence type="ECO:0000313" key="3">
    <source>
        <dbReference type="Proteomes" id="UP001597112"/>
    </source>
</evidence>
<accession>A0ABW3K4E2</accession>